<name>A0ABV3PHJ8_9HYPH</name>
<dbReference type="InterPro" id="IPR049468">
    <property type="entry name" value="Restrct_endonuc-II-like_dom"/>
</dbReference>
<dbReference type="Gene3D" id="3.40.50.300">
    <property type="entry name" value="P-loop containing nucleotide triphosphate hydrolases"/>
    <property type="match status" value="3"/>
</dbReference>
<evidence type="ECO:0000313" key="10">
    <source>
        <dbReference type="EMBL" id="MEW9305118.1"/>
    </source>
</evidence>
<dbReference type="SUPFAM" id="SSF52980">
    <property type="entry name" value="Restriction endonuclease-like"/>
    <property type="match status" value="1"/>
</dbReference>
<keyword evidence="2" id="KW-0547">Nucleotide-binding</keyword>
<dbReference type="InterPro" id="IPR011335">
    <property type="entry name" value="Restrct_endonuc-II-like"/>
</dbReference>
<dbReference type="Gene3D" id="3.40.960.10">
    <property type="entry name" value="VSR Endonuclease"/>
    <property type="match status" value="1"/>
</dbReference>
<evidence type="ECO:0000313" key="11">
    <source>
        <dbReference type="Proteomes" id="UP001555786"/>
    </source>
</evidence>
<dbReference type="InterPro" id="IPR041679">
    <property type="entry name" value="DNA2/NAM7-like_C"/>
</dbReference>
<dbReference type="InterPro" id="IPR041677">
    <property type="entry name" value="DNA2/NAM7_AAA_11"/>
</dbReference>
<dbReference type="Proteomes" id="UP001555786">
    <property type="component" value="Unassembled WGS sequence"/>
</dbReference>
<feature type="domain" description="Restriction endonuclease type II-like" evidence="9">
    <location>
        <begin position="1270"/>
        <end position="1367"/>
    </location>
</feature>
<gene>
    <name evidence="10" type="ORF">ABXS05_06200</name>
</gene>
<dbReference type="EMBL" id="JBFNQD010000001">
    <property type="protein sequence ID" value="MEW9305118.1"/>
    <property type="molecule type" value="Genomic_DNA"/>
</dbReference>
<dbReference type="InterPro" id="IPR021754">
    <property type="entry name" value="DUF3320"/>
</dbReference>
<evidence type="ECO:0000256" key="3">
    <source>
        <dbReference type="ARBA" id="ARBA00022801"/>
    </source>
</evidence>
<evidence type="ECO:0000256" key="1">
    <source>
        <dbReference type="ARBA" id="ARBA00007913"/>
    </source>
</evidence>
<keyword evidence="4" id="KW-0347">Helicase</keyword>
<organism evidence="10 11">
    <name type="scientific">Labrys neptuniae</name>
    <dbReference type="NCBI Taxonomy" id="376174"/>
    <lineage>
        <taxon>Bacteria</taxon>
        <taxon>Pseudomonadati</taxon>
        <taxon>Pseudomonadota</taxon>
        <taxon>Alphaproteobacteria</taxon>
        <taxon>Hyphomicrobiales</taxon>
        <taxon>Xanthobacteraceae</taxon>
        <taxon>Labrys</taxon>
    </lineage>
</organism>
<dbReference type="SUPFAM" id="SSF52540">
    <property type="entry name" value="P-loop containing nucleoside triphosphate hydrolases"/>
    <property type="match status" value="1"/>
</dbReference>
<evidence type="ECO:0000256" key="5">
    <source>
        <dbReference type="ARBA" id="ARBA00022840"/>
    </source>
</evidence>
<comment type="similarity">
    <text evidence="1">Belongs to the DNA2/NAM7 helicase family.</text>
</comment>
<dbReference type="InterPro" id="IPR027417">
    <property type="entry name" value="P-loop_NTPase"/>
</dbReference>
<protein>
    <submittedName>
        <fullName evidence="10">DUF3320 domain-containing protein</fullName>
    </submittedName>
</protein>
<accession>A0ABV3PHJ8</accession>
<comment type="caution">
    <text evidence="10">The sequence shown here is derived from an EMBL/GenBank/DDBJ whole genome shotgun (WGS) entry which is preliminary data.</text>
</comment>
<dbReference type="Pfam" id="PF13195">
    <property type="entry name" value="DUF4011"/>
    <property type="match status" value="1"/>
</dbReference>
<feature type="domain" description="DNA2/NAM7 helicase helicase" evidence="7">
    <location>
        <begin position="313"/>
        <end position="376"/>
    </location>
</feature>
<feature type="domain" description="DNA2/NAM7 helicase helicase" evidence="7">
    <location>
        <begin position="953"/>
        <end position="992"/>
    </location>
</feature>
<evidence type="ECO:0000259" key="7">
    <source>
        <dbReference type="Pfam" id="PF13086"/>
    </source>
</evidence>
<evidence type="ECO:0000259" key="6">
    <source>
        <dbReference type="Pfam" id="PF11784"/>
    </source>
</evidence>
<keyword evidence="11" id="KW-1185">Reference proteome</keyword>
<dbReference type="Pfam" id="PF13086">
    <property type="entry name" value="AAA_11"/>
    <property type="match status" value="2"/>
</dbReference>
<evidence type="ECO:0000259" key="9">
    <source>
        <dbReference type="Pfam" id="PF18741"/>
    </source>
</evidence>
<dbReference type="InterPro" id="IPR025103">
    <property type="entry name" value="DUF4011"/>
</dbReference>
<dbReference type="InterPro" id="IPR050534">
    <property type="entry name" value="Coronavir_polyprotein_1ab"/>
</dbReference>
<feature type="domain" description="DNA2/NAM7 helicase-like C-terminal" evidence="8">
    <location>
        <begin position="1019"/>
        <end position="1223"/>
    </location>
</feature>
<dbReference type="Pfam" id="PF11784">
    <property type="entry name" value="DUF3320"/>
    <property type="match status" value="1"/>
</dbReference>
<dbReference type="PANTHER" id="PTHR43788:SF8">
    <property type="entry name" value="DNA-BINDING PROTEIN SMUBP-2"/>
    <property type="match status" value="1"/>
</dbReference>
<sequence>MEGFESMSDNPVRRRLLEQRQALLDLGLRNRLINLPMRTKGVRTIELIEAKAPETYDLLAAGRALTFLPGREPDEAAQGELAIEGTQAAPVVPADAMPSGEAAAPAPHRLQTRLAAEALQKRLFDIWYDARTIEEEQGVNILYLAFGLLRWYEDDKSDIARHAPLVLLPVRLERSSAAERFSLRSRGEPASPNLSIQAKLRGDFGMVIEDFPDEDEVDVAAYVAEIARTISGKARWQVLPDAMVLGFFSFAKFLMYRDLDPDNWPESNAIHAHGPVAALLGEGFEAFEPIVPDGQPIDPVIPPPALNHVLDADSSQAVAIEEVLRGRHLVIKGPPGTGKSQTIANIIAGAALQGRKVLFAAEKMAALDVVHRRLRQVGLGPMTLELHSTKANKRLLLEELRRTRELALKTPVQDPGVTGRLAETQADLNRHAAMLHEPMEPSGITPYRLLGRLVALRDAGGLAGFAVERASQWTQEQARANRELMAELAERLGTVGDPAANIWRGVRRDAIDPAELERLAGLMRSVEADLEAVEEAAVGIIRDFGLQVVTIRDLDVVWRTTCAASSLPAQADRRLLAQPVWREDVGALGDLVALGKAYRKVVEAMVQLYRAEAWTADLRPVRQAFAVHGASFLRFFSGRYRGAKAQFKALLATEMPGDLVKRLQLLDDMISAQELRRHFEGQKDMGTRAFGTLWAGDKSDWDRLQAITDWWRDHRHPALAPDFLDRLAARPGGREFGAMGAVIVQSVPRLFHDLKALSEFLDYDLEGGHGIADCVDLEVAALVRQLRLWLANLESITRWIAFTHRCHVAREAGLGALVDGLLDGRIPGDHLVVTFERAYYEALREDLFARHADLKRFDGELQNRAVEQFRMLDRARIALARESVALKHLRERPASAGGIGPLGVLNGEFAKKRNHLPIRQLLDRAGPAIQQLKPVMMMSPLSISQFLKPGALSFDLLVIDEASQVEPVDALGAVARASQFVVVGDERQLPPTRFFDKLTGEVPEEDDDEETFKASDAESVLDLCLAKGMSYRQLNWHYRSRHQSLITVSNREFYDNRLMVVPSPHAGGRSPNGGDGGAEAMGLIFRYLPKAVYDRGNSRTNAEEARVVAQAIMAHARHRASLSLGVATFSVAQRQAILKELELLRRESPATEVFFNREGNEPFFVKNLENIQGDERDVIFISVGYGRSAEGYLAMSFGPLNLDGGERRLNVLISRAKYRCEVFSSIRGEDIDLTRANARGVAALKLFLGFAETGLLDTPVETGRAPDSLFEEQVAGQLRARGHQITHQIGSAGFFVDLAVVDPDRPQRFLLGIECDGAQYHASRSARDRDRLRQHVLEGQGWLIHRIWSTDWYLRPHEELTKVEAAIERAKATWRKRDEELAVSAELESAKEEEPLPLSPLLSIDEPLATLGEEPAPSSPARPYVEARLGITGTAELHEVPTAGMAAYVVGVVEVEGPVHEQEIVARIRDSFGLARAGNRVREAVQDGIDVARVTGRIVGGPFYKLPEAPVVLRDRSMVESAGLRRPDMLPNEEVEAAFLAVIAANYGAPRDALIVAAARLFGFAATSSVLKERLDDVLTVMLFKGQLKLQNELIVSG</sequence>
<dbReference type="PANTHER" id="PTHR43788">
    <property type="entry name" value="DNA2/NAM7 HELICASE FAMILY MEMBER"/>
    <property type="match status" value="1"/>
</dbReference>
<dbReference type="Pfam" id="PF18741">
    <property type="entry name" value="MTES_1575"/>
    <property type="match status" value="1"/>
</dbReference>
<reference evidence="10 11" key="1">
    <citation type="submission" date="2024-07" db="EMBL/GenBank/DDBJ databases">
        <title>Description of Labrys sedimenti sp. nov., isolated from a diclofenac-degrading enrichment culture.</title>
        <authorList>
            <person name="Tancsics A."/>
            <person name="Csepanyi A."/>
        </authorList>
    </citation>
    <scope>NUCLEOTIDE SEQUENCE [LARGE SCALE GENOMIC DNA]</scope>
    <source>
        <strain evidence="10 11">LMG 23578</strain>
    </source>
</reference>
<proteinExistence type="inferred from homology"/>
<evidence type="ECO:0000256" key="2">
    <source>
        <dbReference type="ARBA" id="ARBA00022741"/>
    </source>
</evidence>
<dbReference type="CDD" id="cd18808">
    <property type="entry name" value="SF1_C_Upf1"/>
    <property type="match status" value="1"/>
</dbReference>
<evidence type="ECO:0000259" key="8">
    <source>
        <dbReference type="Pfam" id="PF13087"/>
    </source>
</evidence>
<keyword evidence="5" id="KW-0067">ATP-binding</keyword>
<feature type="domain" description="DUF3320" evidence="6">
    <location>
        <begin position="1436"/>
        <end position="1483"/>
    </location>
</feature>
<evidence type="ECO:0000256" key="4">
    <source>
        <dbReference type="ARBA" id="ARBA00022806"/>
    </source>
</evidence>
<dbReference type="Pfam" id="PF13087">
    <property type="entry name" value="AAA_12"/>
    <property type="match status" value="1"/>
</dbReference>
<keyword evidence="3" id="KW-0378">Hydrolase</keyword>
<dbReference type="InterPro" id="IPR047187">
    <property type="entry name" value="SF1_C_Upf1"/>
</dbReference>
<dbReference type="RefSeq" id="WP_367623273.1">
    <property type="nucleotide sequence ID" value="NZ_JBFNQD010000001.1"/>
</dbReference>